<evidence type="ECO:0000259" key="8">
    <source>
        <dbReference type="PROSITE" id="PS50011"/>
    </source>
</evidence>
<keyword evidence="7" id="KW-1133">Transmembrane helix</keyword>
<name>A0ABW3U562_9GAMM</name>
<dbReference type="PANTHER" id="PTHR43289">
    <property type="entry name" value="MITOGEN-ACTIVATED PROTEIN KINASE KINASE KINASE 20-RELATED"/>
    <property type="match status" value="1"/>
</dbReference>
<evidence type="ECO:0000256" key="3">
    <source>
        <dbReference type="ARBA" id="ARBA00022777"/>
    </source>
</evidence>
<dbReference type="Pfam" id="PF13432">
    <property type="entry name" value="TPR_16"/>
    <property type="match status" value="1"/>
</dbReference>
<dbReference type="PANTHER" id="PTHR43289:SF6">
    <property type="entry name" value="SERINE_THREONINE-PROTEIN KINASE NEKL-3"/>
    <property type="match status" value="1"/>
</dbReference>
<dbReference type="PROSITE" id="PS00108">
    <property type="entry name" value="PROTEIN_KINASE_ST"/>
    <property type="match status" value="1"/>
</dbReference>
<evidence type="ECO:0000256" key="4">
    <source>
        <dbReference type="ARBA" id="ARBA00022840"/>
    </source>
</evidence>
<keyword evidence="7" id="KW-0812">Transmembrane</keyword>
<keyword evidence="1" id="KW-0808">Transferase</keyword>
<accession>A0ABW3U562</accession>
<dbReference type="InterPro" id="IPR017441">
    <property type="entry name" value="Protein_kinase_ATP_BS"/>
</dbReference>
<evidence type="ECO:0000313" key="10">
    <source>
        <dbReference type="Proteomes" id="UP001597264"/>
    </source>
</evidence>
<dbReference type="SMART" id="SM00028">
    <property type="entry name" value="TPR"/>
    <property type="match status" value="4"/>
</dbReference>
<feature type="repeat" description="TPR" evidence="5">
    <location>
        <begin position="589"/>
        <end position="622"/>
    </location>
</feature>
<dbReference type="Proteomes" id="UP001597264">
    <property type="component" value="Unassembled WGS sequence"/>
</dbReference>
<sequence length="878" mass="98207">MNPQQSPFHIGRYLVTGKLGAGGMGVVYLASDEHLNRQVAIKKLHANPNSSNAHQRIRQEARLLAQLNHNNIVQIYDVVEDGADIALVMEYVDGCSLDRWQREREPNLRQKLQLLKQICEGLTRAHSAGIIHRDLKAENVLVDSSNTIKITDFGIAKNWLEDSQITREQHVAGSWGAMSPEQAQGKPLDNRSDLFAFGVLAYRLLCGQNPFGDGSSPYTVIDRIVNNPHPPAIKLNPDLPQALCDLLDRLLAKNPDQRPFNAAAVAAEIEHLLQDERHSTDSFTRTESVTATVESYYHRQHRKRRWQKWLLIPSAVVGCLALLATLAYFGFTQMPEHETEGRYIAVVSPDWQPDSDAQRLLKSNVMSALKQGLSTRDGLLLIPFSESRKFAGQSLEQQARALNAQLLLVPQLDCNDTTCELTLDLINANSFAVVASRSTHLAPTESLGSRSRTLYQLNYLLPDYPANDAGDIQPISAQHYQRYLELFEQRDDERHQKEILDALEQLQQKASTFAPLYEFYAAIAFDYKYNSNSTEAGERLAAILQQVPQAIAHTPEVLKAKLRLAIIHNDPIQAEKLLTQLHLTLPDHAAAHYLSAIYYQQRGETGKALEDIDKAIALRPSYIYRVQKAMILSRGGELEAANAVLQEAIAQNHDTVFAISLLAGNLLDGGQPGETIRLLTRAGLDRIGAMDTYNLCLAYYIEQRYTEAQSCFKRVSDLAPKDADPLLYRAEIAREQQQPEQARALAQKALALTIGRDDWEGLLMQARAYAELDQAEKAVENLIRIRRDAPDDLYVNYARAQVYITTGDLLSAKAHIRKTLEQGISPIWYCTAQFAKICNLPAFDDLRQQYPGLCGGAKHNNKADDSQIARNGETSANL</sequence>
<keyword evidence="4 6" id="KW-0067">ATP-binding</keyword>
<dbReference type="InterPro" id="IPR008271">
    <property type="entry name" value="Ser/Thr_kinase_AS"/>
</dbReference>
<evidence type="ECO:0000256" key="5">
    <source>
        <dbReference type="PROSITE-ProRule" id="PRU00339"/>
    </source>
</evidence>
<proteinExistence type="predicted"/>
<dbReference type="PROSITE" id="PS00107">
    <property type="entry name" value="PROTEIN_KINASE_ATP"/>
    <property type="match status" value="1"/>
</dbReference>
<evidence type="ECO:0000256" key="6">
    <source>
        <dbReference type="PROSITE-ProRule" id="PRU10141"/>
    </source>
</evidence>
<gene>
    <name evidence="9" type="ORF">ACFQ2X_03850</name>
</gene>
<organism evidence="9 10">
    <name type="scientific">Microbulbifer celer</name>
    <dbReference type="NCBI Taxonomy" id="435905"/>
    <lineage>
        <taxon>Bacteria</taxon>
        <taxon>Pseudomonadati</taxon>
        <taxon>Pseudomonadota</taxon>
        <taxon>Gammaproteobacteria</taxon>
        <taxon>Cellvibrionales</taxon>
        <taxon>Microbulbiferaceae</taxon>
        <taxon>Microbulbifer</taxon>
    </lineage>
</organism>
<comment type="caution">
    <text evidence="9">The sequence shown here is derived from an EMBL/GenBank/DDBJ whole genome shotgun (WGS) entry which is preliminary data.</text>
</comment>
<reference evidence="10" key="1">
    <citation type="journal article" date="2019" name="Int. J. Syst. Evol. Microbiol.">
        <title>The Global Catalogue of Microorganisms (GCM) 10K type strain sequencing project: providing services to taxonomists for standard genome sequencing and annotation.</title>
        <authorList>
            <consortium name="The Broad Institute Genomics Platform"/>
            <consortium name="The Broad Institute Genome Sequencing Center for Infectious Disease"/>
            <person name="Wu L."/>
            <person name="Ma J."/>
        </authorList>
    </citation>
    <scope>NUCLEOTIDE SEQUENCE [LARGE SCALE GENOMIC DNA]</scope>
    <source>
        <strain evidence="10">CCUG 54356</strain>
    </source>
</reference>
<dbReference type="InterPro" id="IPR000719">
    <property type="entry name" value="Prot_kinase_dom"/>
</dbReference>
<evidence type="ECO:0000256" key="7">
    <source>
        <dbReference type="SAM" id="Phobius"/>
    </source>
</evidence>
<keyword evidence="7" id="KW-0472">Membrane</keyword>
<dbReference type="InterPro" id="IPR019734">
    <property type="entry name" value="TPR_rpt"/>
</dbReference>
<dbReference type="Pfam" id="PF00069">
    <property type="entry name" value="Pkinase"/>
    <property type="match status" value="1"/>
</dbReference>
<dbReference type="CDD" id="cd14014">
    <property type="entry name" value="STKc_PknB_like"/>
    <property type="match status" value="1"/>
</dbReference>
<dbReference type="GO" id="GO:0016301">
    <property type="term" value="F:kinase activity"/>
    <property type="evidence" value="ECO:0007669"/>
    <property type="project" value="UniProtKB-KW"/>
</dbReference>
<evidence type="ECO:0000313" key="9">
    <source>
        <dbReference type="EMBL" id="MFD1215720.1"/>
    </source>
</evidence>
<evidence type="ECO:0000256" key="1">
    <source>
        <dbReference type="ARBA" id="ARBA00022679"/>
    </source>
</evidence>
<evidence type="ECO:0000256" key="2">
    <source>
        <dbReference type="ARBA" id="ARBA00022741"/>
    </source>
</evidence>
<feature type="binding site" evidence="6">
    <location>
        <position position="43"/>
    </location>
    <ligand>
        <name>ATP</name>
        <dbReference type="ChEBI" id="CHEBI:30616"/>
    </ligand>
</feature>
<keyword evidence="2 6" id="KW-0547">Nucleotide-binding</keyword>
<keyword evidence="10" id="KW-1185">Reference proteome</keyword>
<dbReference type="SUPFAM" id="SSF56112">
    <property type="entry name" value="Protein kinase-like (PK-like)"/>
    <property type="match status" value="1"/>
</dbReference>
<dbReference type="SMART" id="SM00220">
    <property type="entry name" value="S_TKc"/>
    <property type="match status" value="1"/>
</dbReference>
<keyword evidence="3 9" id="KW-0418">Kinase</keyword>
<feature type="domain" description="Protein kinase" evidence="8">
    <location>
        <begin position="13"/>
        <end position="273"/>
    </location>
</feature>
<dbReference type="PROSITE" id="PS50005">
    <property type="entry name" value="TPR"/>
    <property type="match status" value="1"/>
</dbReference>
<dbReference type="InterPro" id="IPR011990">
    <property type="entry name" value="TPR-like_helical_dom_sf"/>
</dbReference>
<dbReference type="Gene3D" id="3.30.200.20">
    <property type="entry name" value="Phosphorylase Kinase, domain 1"/>
    <property type="match status" value="1"/>
</dbReference>
<protein>
    <submittedName>
        <fullName evidence="9">Protein kinase</fullName>
    </submittedName>
</protein>
<dbReference type="PROSITE" id="PS50011">
    <property type="entry name" value="PROTEIN_KINASE_DOM"/>
    <property type="match status" value="1"/>
</dbReference>
<dbReference type="SUPFAM" id="SSF48452">
    <property type="entry name" value="TPR-like"/>
    <property type="match status" value="2"/>
</dbReference>
<dbReference type="EMBL" id="JBHTLR010000004">
    <property type="protein sequence ID" value="MFD1215720.1"/>
    <property type="molecule type" value="Genomic_DNA"/>
</dbReference>
<dbReference type="InterPro" id="IPR011009">
    <property type="entry name" value="Kinase-like_dom_sf"/>
</dbReference>
<keyword evidence="5" id="KW-0802">TPR repeat</keyword>
<dbReference type="Gene3D" id="1.25.40.10">
    <property type="entry name" value="Tetratricopeptide repeat domain"/>
    <property type="match status" value="2"/>
</dbReference>
<dbReference type="RefSeq" id="WP_241292248.1">
    <property type="nucleotide sequence ID" value="NZ_JAKJXI010000001.1"/>
</dbReference>
<feature type="transmembrane region" description="Helical" evidence="7">
    <location>
        <begin position="309"/>
        <end position="331"/>
    </location>
</feature>
<dbReference type="Gene3D" id="1.10.510.10">
    <property type="entry name" value="Transferase(Phosphotransferase) domain 1"/>
    <property type="match status" value="1"/>
</dbReference>